<dbReference type="Gene3D" id="3.10.50.40">
    <property type="match status" value="2"/>
</dbReference>
<keyword evidence="1" id="KW-0677">Repeat</keyword>
<dbReference type="InterPro" id="IPR051989">
    <property type="entry name" value="FKBP-like_isomerase"/>
</dbReference>
<dbReference type="EC" id="5.2.1.8" evidence="2"/>
<accession>A0A0U2TJ40</accession>
<proteinExistence type="evidence at transcript level"/>
<name>A0A0U2TJ40_ACAPC</name>
<dbReference type="AlphaFoldDB" id="A0A0U2TJ40"/>
<feature type="domain" description="PPIase FKBP-type" evidence="4">
    <location>
        <begin position="242"/>
        <end position="308"/>
    </location>
</feature>
<evidence type="ECO:0000313" key="5">
    <source>
        <dbReference type="EMBL" id="ALS04169.1"/>
    </source>
</evidence>
<evidence type="ECO:0000256" key="1">
    <source>
        <dbReference type="ARBA" id="ARBA00022737"/>
    </source>
</evidence>
<dbReference type="InterPro" id="IPR046357">
    <property type="entry name" value="PPIase_dom_sf"/>
</dbReference>
<dbReference type="EMBL" id="KT754335">
    <property type="protein sequence ID" value="ALS04169.1"/>
    <property type="molecule type" value="mRNA"/>
</dbReference>
<evidence type="ECO:0000256" key="2">
    <source>
        <dbReference type="PROSITE-ProRule" id="PRU00277"/>
    </source>
</evidence>
<dbReference type="PANTHER" id="PTHR46046">
    <property type="entry name" value="PEPTIDYLPROLYL ISOMERASE"/>
    <property type="match status" value="1"/>
</dbReference>
<dbReference type="InterPro" id="IPR001179">
    <property type="entry name" value="PPIase_FKBP_dom"/>
</dbReference>
<dbReference type="Pfam" id="PF00254">
    <property type="entry name" value="FKBP_C"/>
    <property type="match status" value="2"/>
</dbReference>
<dbReference type="GO" id="GO:0003755">
    <property type="term" value="F:peptidyl-prolyl cis-trans isomerase activity"/>
    <property type="evidence" value="ECO:0007669"/>
    <property type="project" value="UniProtKB-KW"/>
</dbReference>
<comment type="catalytic activity">
    <reaction evidence="2">
        <text>[protein]-peptidylproline (omega=180) = [protein]-peptidylproline (omega=0)</text>
        <dbReference type="Rhea" id="RHEA:16237"/>
        <dbReference type="Rhea" id="RHEA-COMP:10747"/>
        <dbReference type="Rhea" id="RHEA-COMP:10748"/>
        <dbReference type="ChEBI" id="CHEBI:83833"/>
        <dbReference type="ChEBI" id="CHEBI:83834"/>
        <dbReference type="EC" id="5.2.1.8"/>
    </reaction>
</comment>
<dbReference type="PROSITE" id="PS50059">
    <property type="entry name" value="FKBP_PPIASE"/>
    <property type="match status" value="2"/>
</dbReference>
<dbReference type="PANTHER" id="PTHR46046:SF5">
    <property type="entry name" value="PEPTIDYLPROLYL ISOMERASE"/>
    <property type="match status" value="1"/>
</dbReference>
<protein>
    <recommendedName>
        <fullName evidence="2">peptidylprolyl isomerase</fullName>
        <ecNumber evidence="2">5.2.1.8</ecNumber>
    </recommendedName>
</protein>
<keyword evidence="2" id="KW-0697">Rotamase</keyword>
<feature type="region of interest" description="Disordered" evidence="3">
    <location>
        <begin position="330"/>
        <end position="350"/>
    </location>
</feature>
<dbReference type="GO" id="GO:0005783">
    <property type="term" value="C:endoplasmic reticulum"/>
    <property type="evidence" value="ECO:0007669"/>
    <property type="project" value="TreeGrafter"/>
</dbReference>
<evidence type="ECO:0000259" key="4">
    <source>
        <dbReference type="PROSITE" id="PS50059"/>
    </source>
</evidence>
<feature type="domain" description="PPIase FKBP-type" evidence="4">
    <location>
        <begin position="121"/>
        <end position="210"/>
    </location>
</feature>
<reference evidence="5" key="1">
    <citation type="journal article" date="2015" name="Sci. Rep.">
        <title>Spliced leader RNA trans-splicing discovered in copepods.</title>
        <authorList>
            <person name="Yang F."/>
            <person name="Xu D."/>
            <person name="Zhuang Y."/>
            <person name="Yi X."/>
            <person name="Huang Y."/>
            <person name="Chen H."/>
            <person name="Lin S."/>
            <person name="Campbell D.A."/>
            <person name="Sturm N.R."/>
            <person name="Liu G."/>
            <person name="Zhang H."/>
        </authorList>
    </citation>
    <scope>NUCLEOTIDE SEQUENCE</scope>
</reference>
<keyword evidence="2 5" id="KW-0413">Isomerase</keyword>
<feature type="compositionally biased region" description="Basic and acidic residues" evidence="3">
    <location>
        <begin position="339"/>
        <end position="350"/>
    </location>
</feature>
<evidence type="ECO:0000256" key="3">
    <source>
        <dbReference type="SAM" id="MobiDB-lite"/>
    </source>
</evidence>
<sequence length="350" mass="39022">MMLNDNVTMVMNYDGVSTNQKLSLETSMAVRVETAGITINLKHDGLTGMCLGEQRSLIIPRETMKPIPQKDSPLLDTIQSTLEIELVNLNGKKWEKLDQGLKLALLEEVDAKRCGRTVMDGDTLAVEYEGSLEDGTIFDSSESRGQPFGPFVQGHGQIIRGYEIALAGRCLGERFVQIVPPHLAYGDQGVGDTIPPGATLYFDVRLVQLNNDIWNKENPPQEVYKWRTLVDAKPCEVTATEEDDLYIHYIAFREDETEFGTLADKLEPFGPVRLYGSGLSNVPGLSPAIEGMCLGEERVVFLPPRLGWSGQHDTIEVQIVLTQINNHKMKKATEEDEVERNTDEKINSEL</sequence>
<organism evidence="5">
    <name type="scientific">Acartia pacifica</name>
    <name type="common">Copepod</name>
    <dbReference type="NCBI Taxonomy" id="335913"/>
    <lineage>
        <taxon>Eukaryota</taxon>
        <taxon>Metazoa</taxon>
        <taxon>Ecdysozoa</taxon>
        <taxon>Arthropoda</taxon>
        <taxon>Crustacea</taxon>
        <taxon>Multicrustacea</taxon>
        <taxon>Hexanauplia</taxon>
        <taxon>Copepoda</taxon>
        <taxon>Calanoida</taxon>
        <taxon>Acartiidae</taxon>
        <taxon>Acartia</taxon>
    </lineage>
</organism>
<dbReference type="SUPFAM" id="SSF54534">
    <property type="entry name" value="FKBP-like"/>
    <property type="match status" value="2"/>
</dbReference>